<dbReference type="Proteomes" id="UP000255239">
    <property type="component" value="Unassembled WGS sequence"/>
</dbReference>
<evidence type="ECO:0000313" key="4">
    <source>
        <dbReference type="Proteomes" id="UP000255239"/>
    </source>
</evidence>
<name>A0A378BJ01_KLEPN</name>
<sequence>MPAWTNGRRAIHCEVAKTMSDTKNELETLLEKAATEPAHRPAFFSALLEATVWVPGRAADGEQIVEDSALDLQHWEKDDGTSVIPFFTSLEALQQAVADEQAFVMMPARTLMAMTLGESLFLNPKLPSGKEFTPREISHLLGEEGSPLSTQTVLEGGEALLLSEVAEPPAQMVDSLTTLFKTLKTVKRAFLCSIKERADAPANLLIGIEAEGDIEAIIQTTGSVATDTLPGDEPIDICQVVEGEKGISHFMIAHITPFYEKRWGSFLRDFKQNRII</sequence>
<dbReference type="AlphaFoldDB" id="A0A378BJ01"/>
<gene>
    <name evidence="3" type="primary">sseB</name>
    <name evidence="3" type="ORF">NCTC11679_01412</name>
</gene>
<evidence type="ECO:0000313" key="3">
    <source>
        <dbReference type="EMBL" id="STV43282.1"/>
    </source>
</evidence>
<evidence type="ECO:0000259" key="1">
    <source>
        <dbReference type="Pfam" id="PF07179"/>
    </source>
</evidence>
<dbReference type="Pfam" id="PF07179">
    <property type="entry name" value="SseB"/>
    <property type="match status" value="1"/>
</dbReference>
<reference evidence="3 4" key="1">
    <citation type="submission" date="2018-06" db="EMBL/GenBank/DDBJ databases">
        <authorList>
            <consortium name="Pathogen Informatics"/>
            <person name="Doyle S."/>
        </authorList>
    </citation>
    <scope>NUCLEOTIDE SEQUENCE [LARGE SCALE GENOMIC DNA]</scope>
    <source>
        <strain evidence="3 4">NCTC11679</strain>
    </source>
</reference>
<dbReference type="Pfam" id="PF14581">
    <property type="entry name" value="SseB_C"/>
    <property type="match status" value="1"/>
</dbReference>
<organism evidence="3 4">
    <name type="scientific">Klebsiella pneumoniae</name>
    <dbReference type="NCBI Taxonomy" id="573"/>
    <lineage>
        <taxon>Bacteria</taxon>
        <taxon>Pseudomonadati</taxon>
        <taxon>Pseudomonadota</taxon>
        <taxon>Gammaproteobacteria</taxon>
        <taxon>Enterobacterales</taxon>
        <taxon>Enterobacteriaceae</taxon>
        <taxon>Klebsiella/Raoultella group</taxon>
        <taxon>Klebsiella</taxon>
        <taxon>Klebsiella pneumoniae complex</taxon>
    </lineage>
</organism>
<proteinExistence type="predicted"/>
<dbReference type="InterPro" id="IPR027945">
    <property type="entry name" value="SseB_C"/>
</dbReference>
<dbReference type="InterPro" id="IPR009839">
    <property type="entry name" value="SseB_N"/>
</dbReference>
<feature type="domain" description="SseB protein C-terminal" evidence="2">
    <location>
        <begin position="155"/>
        <end position="261"/>
    </location>
</feature>
<dbReference type="NCBIfam" id="NF008624">
    <property type="entry name" value="PRK11611.1"/>
    <property type="match status" value="1"/>
</dbReference>
<evidence type="ECO:0000259" key="2">
    <source>
        <dbReference type="Pfam" id="PF14581"/>
    </source>
</evidence>
<protein>
    <submittedName>
        <fullName evidence="3">Enhanced serine sensitivity protein SseB</fullName>
    </submittedName>
</protein>
<feature type="domain" description="SseB protein N-terminal" evidence="1">
    <location>
        <begin position="26"/>
        <end position="138"/>
    </location>
</feature>
<dbReference type="EMBL" id="UGMG01000001">
    <property type="protein sequence ID" value="STV43282.1"/>
    <property type="molecule type" value="Genomic_DNA"/>
</dbReference>
<accession>A0A378BJ01</accession>